<feature type="region of interest" description="Disordered" evidence="2">
    <location>
        <begin position="344"/>
        <end position="383"/>
    </location>
</feature>
<organism evidence="4 5">
    <name type="scientific">Alicyclobacillus vulcanalis</name>
    <dbReference type="NCBI Taxonomy" id="252246"/>
    <lineage>
        <taxon>Bacteria</taxon>
        <taxon>Bacillati</taxon>
        <taxon>Bacillota</taxon>
        <taxon>Bacilli</taxon>
        <taxon>Bacillales</taxon>
        <taxon>Alicyclobacillaceae</taxon>
        <taxon>Alicyclobacillus</taxon>
    </lineage>
</organism>
<feature type="region of interest" description="Disordered" evidence="2">
    <location>
        <begin position="268"/>
        <end position="301"/>
    </location>
</feature>
<dbReference type="AlphaFoldDB" id="A0A1N7K6N1"/>
<feature type="domain" description="CRISPR type III-associated protein" evidence="3">
    <location>
        <begin position="100"/>
        <end position="276"/>
    </location>
</feature>
<feature type="compositionally biased region" description="Basic and acidic residues" evidence="2">
    <location>
        <begin position="346"/>
        <end position="356"/>
    </location>
</feature>
<evidence type="ECO:0000313" key="5">
    <source>
        <dbReference type="Proteomes" id="UP000186156"/>
    </source>
</evidence>
<dbReference type="InterPro" id="IPR005537">
    <property type="entry name" value="RAMP_III_fam"/>
</dbReference>
<evidence type="ECO:0000256" key="2">
    <source>
        <dbReference type="SAM" id="MobiDB-lite"/>
    </source>
</evidence>
<evidence type="ECO:0000313" key="4">
    <source>
        <dbReference type="EMBL" id="SIS57255.1"/>
    </source>
</evidence>
<dbReference type="PANTHER" id="PTHR39965">
    <property type="entry name" value="CRISPR SYSTEM CMR SUBUNIT CMR6"/>
    <property type="match status" value="1"/>
</dbReference>
<sequence length="383" mass="42496">MRDGHVGGPLAHAGEWDAAKAHFGNPGLVFYRFGFAFHRRGTQAEAEGGLLASAYEDILQALCSLKRDGWYSMWYERAKDIPSRAHDRYTRGEIRFSERVAVGLGRESVYEVGLAFHPVYGVPYIPASTLKGLTAHYVHEVVGEQLGHSAFKRGGEAHRFLFGTVDEGPNSEDRSRGALVFHDALLAPESLACLRLDVMTVHYPSYYREVDTPHGMDDPIPIYFLSLDCPTFLLRLGIDCADPKAEAWLAWSWERLLDALTSWGVGGKTSSGLGRARARQVEGATSPAQPAGPKKGDVVRVRRIEPPEGKKGVWFETVDEPRLYGDLEGGKEETSPPIGEITELMLKQKDVRDPQRVKWSHPPRLKPQASPSPRPMGGRGTRR</sequence>
<evidence type="ECO:0000259" key="3">
    <source>
        <dbReference type="Pfam" id="PF03787"/>
    </source>
</evidence>
<protein>
    <submittedName>
        <fullName evidence="4">CRISPR-associated protein Cmr6</fullName>
    </submittedName>
</protein>
<dbReference type="GO" id="GO:0051607">
    <property type="term" value="P:defense response to virus"/>
    <property type="evidence" value="ECO:0007669"/>
    <property type="project" value="UniProtKB-KW"/>
</dbReference>
<dbReference type="InterPro" id="IPR010172">
    <property type="entry name" value="CRISPR-assoc_prot_TM1791"/>
</dbReference>
<dbReference type="EMBL" id="FTOO01000001">
    <property type="protein sequence ID" value="SIS57255.1"/>
    <property type="molecule type" value="Genomic_DNA"/>
</dbReference>
<keyword evidence="1" id="KW-0051">Antiviral defense</keyword>
<dbReference type="NCBIfam" id="TIGR01898">
    <property type="entry name" value="cas_TM1791_cmr6"/>
    <property type="match status" value="1"/>
</dbReference>
<proteinExistence type="predicted"/>
<accession>A0A1N7K6N1</accession>
<dbReference type="OrthoDB" id="9813956at2"/>
<dbReference type="Proteomes" id="UP000186156">
    <property type="component" value="Unassembled WGS sequence"/>
</dbReference>
<reference evidence="5" key="1">
    <citation type="submission" date="2017-01" db="EMBL/GenBank/DDBJ databases">
        <authorList>
            <person name="Varghese N."/>
            <person name="Submissions S."/>
        </authorList>
    </citation>
    <scope>NUCLEOTIDE SEQUENCE [LARGE SCALE GENOMIC DNA]</scope>
    <source>
        <strain evidence="5">DSM 16176</strain>
    </source>
</reference>
<dbReference type="STRING" id="252246.SAMN05421799_101381"/>
<dbReference type="PANTHER" id="PTHR39965:SF1">
    <property type="entry name" value="CRISPR SYSTEM CMR SUBUNIT CMR6"/>
    <property type="match status" value="1"/>
</dbReference>
<name>A0A1N7K6N1_9BACL</name>
<evidence type="ECO:0000256" key="1">
    <source>
        <dbReference type="ARBA" id="ARBA00023118"/>
    </source>
</evidence>
<gene>
    <name evidence="4" type="ORF">SAMN05421799_101381</name>
</gene>
<dbReference type="RefSeq" id="WP_076344471.1">
    <property type="nucleotide sequence ID" value="NZ_FTOO01000001.1"/>
</dbReference>
<keyword evidence="5" id="KW-1185">Reference proteome</keyword>
<dbReference type="Pfam" id="PF03787">
    <property type="entry name" value="RAMPs"/>
    <property type="match status" value="1"/>
</dbReference>